<evidence type="ECO:0000256" key="1">
    <source>
        <dbReference type="ARBA" id="ARBA00004127"/>
    </source>
</evidence>
<dbReference type="VEuPathDB" id="GiardiaDB:GLP15_196"/>
<comment type="domain">
    <text evidence="10">The DHHC domain is required for palmitoyltransferase activity.</text>
</comment>
<evidence type="ECO:0000256" key="7">
    <source>
        <dbReference type="ARBA" id="ARBA00023288"/>
    </source>
</evidence>
<dbReference type="InterPro" id="IPR001594">
    <property type="entry name" value="Palmitoyltrfase_DHHC"/>
</dbReference>
<evidence type="ECO:0000313" key="13">
    <source>
        <dbReference type="Proteomes" id="UP000008974"/>
    </source>
</evidence>
<dbReference type="Pfam" id="PF01529">
    <property type="entry name" value="DHHC"/>
    <property type="match status" value="1"/>
</dbReference>
<feature type="transmembrane region" description="Helical" evidence="10">
    <location>
        <begin position="176"/>
        <end position="201"/>
    </location>
</feature>
<evidence type="ECO:0000259" key="11">
    <source>
        <dbReference type="Pfam" id="PF01529"/>
    </source>
</evidence>
<evidence type="ECO:0000256" key="3">
    <source>
        <dbReference type="ARBA" id="ARBA00022692"/>
    </source>
</evidence>
<comment type="similarity">
    <text evidence="10">Belongs to the DHHC palmitoyltransferase family.</text>
</comment>
<feature type="transmembrane region" description="Helical" evidence="10">
    <location>
        <begin position="67"/>
        <end position="86"/>
    </location>
</feature>
<dbReference type="OrthoDB" id="9909019at2759"/>
<name>E1F1G7_GIAIA</name>
<keyword evidence="3 10" id="KW-0812">Transmembrane</keyword>
<keyword evidence="2 10" id="KW-0808">Transferase</keyword>
<dbReference type="PANTHER" id="PTHR22883:SF43">
    <property type="entry name" value="PALMITOYLTRANSFERASE APP"/>
    <property type="match status" value="1"/>
</dbReference>
<feature type="transmembrane region" description="Helical" evidence="10">
    <location>
        <begin position="207"/>
        <end position="233"/>
    </location>
</feature>
<evidence type="ECO:0000256" key="5">
    <source>
        <dbReference type="ARBA" id="ARBA00023136"/>
    </source>
</evidence>
<evidence type="ECO:0000256" key="8">
    <source>
        <dbReference type="ARBA" id="ARBA00023315"/>
    </source>
</evidence>
<keyword evidence="7" id="KW-0449">Lipoprotein</keyword>
<dbReference type="PROSITE" id="PS50216">
    <property type="entry name" value="DHHC"/>
    <property type="match status" value="1"/>
</dbReference>
<dbReference type="AlphaFoldDB" id="E1F1G7"/>
<dbReference type="PANTHER" id="PTHR22883">
    <property type="entry name" value="ZINC FINGER DHHC DOMAIN CONTAINING PROTEIN"/>
    <property type="match status" value="1"/>
</dbReference>
<dbReference type="EC" id="2.3.1.225" evidence="10"/>
<keyword evidence="6" id="KW-0564">Palmitate</keyword>
<dbReference type="EMBL" id="ACVC01000123">
    <property type="protein sequence ID" value="EFO63648.1"/>
    <property type="molecule type" value="Genomic_DNA"/>
</dbReference>
<dbReference type="Proteomes" id="UP000008974">
    <property type="component" value="Unassembled WGS sequence"/>
</dbReference>
<evidence type="ECO:0000256" key="2">
    <source>
        <dbReference type="ARBA" id="ARBA00022679"/>
    </source>
</evidence>
<dbReference type="OMA" id="PETDHCE"/>
<evidence type="ECO:0000313" key="12">
    <source>
        <dbReference type="EMBL" id="EFO63648.1"/>
    </source>
</evidence>
<keyword evidence="8 10" id="KW-0012">Acyltransferase</keyword>
<evidence type="ECO:0000256" key="4">
    <source>
        <dbReference type="ARBA" id="ARBA00022989"/>
    </source>
</evidence>
<reference evidence="12 13" key="1">
    <citation type="journal article" date="2010" name="BMC Genomics">
        <title>Genome analysis and comparative genomics of a Giardia intestinalis assemblage E isolate.</title>
        <authorList>
            <person name="Jerlstrom-Hultqvist J."/>
            <person name="Franzen O."/>
            <person name="Ankarklev J."/>
            <person name="Xu F."/>
            <person name="Nohynkova E."/>
            <person name="Andersson J.O."/>
            <person name="Svard S.G."/>
            <person name="Andersson B."/>
        </authorList>
    </citation>
    <scope>NUCLEOTIDE SEQUENCE [LARGE SCALE GENOMIC DNA]</scope>
    <source>
        <strain evidence="12 13">P15</strain>
    </source>
</reference>
<dbReference type="GO" id="GO:0006612">
    <property type="term" value="P:protein targeting to membrane"/>
    <property type="evidence" value="ECO:0007669"/>
    <property type="project" value="TreeGrafter"/>
</dbReference>
<dbReference type="InterPro" id="IPR039859">
    <property type="entry name" value="PFA4/ZDH16/20/ERF2-like"/>
</dbReference>
<evidence type="ECO:0000256" key="9">
    <source>
        <dbReference type="ARBA" id="ARBA00048048"/>
    </source>
</evidence>
<protein>
    <recommendedName>
        <fullName evidence="10">Palmitoyltransferase</fullName>
        <ecNumber evidence="10">2.3.1.225</ecNumber>
    </recommendedName>
</protein>
<keyword evidence="5 10" id="KW-0472">Membrane</keyword>
<dbReference type="GO" id="GO:0019706">
    <property type="term" value="F:protein-cysteine S-palmitoyltransferase activity"/>
    <property type="evidence" value="ECO:0007669"/>
    <property type="project" value="UniProtKB-EC"/>
</dbReference>
<evidence type="ECO:0000256" key="6">
    <source>
        <dbReference type="ARBA" id="ARBA00023139"/>
    </source>
</evidence>
<comment type="caution">
    <text evidence="12">The sequence shown here is derived from an EMBL/GenBank/DDBJ whole genome shotgun (WGS) entry which is preliminary data.</text>
</comment>
<feature type="transmembrane region" description="Helical" evidence="10">
    <location>
        <begin position="36"/>
        <end position="55"/>
    </location>
</feature>
<gene>
    <name evidence="12" type="ORF">GLP15_196</name>
</gene>
<organism evidence="12 13">
    <name type="scientific">Giardia intestinalis (strain P15)</name>
    <name type="common">Giardia lamblia</name>
    <dbReference type="NCBI Taxonomy" id="658858"/>
    <lineage>
        <taxon>Eukaryota</taxon>
        <taxon>Metamonada</taxon>
        <taxon>Diplomonadida</taxon>
        <taxon>Hexamitidae</taxon>
        <taxon>Giardiinae</taxon>
        <taxon>Giardia</taxon>
    </lineage>
</organism>
<feature type="domain" description="Palmitoyltransferase DHHC" evidence="11">
    <location>
        <begin position="129"/>
        <end position="239"/>
    </location>
</feature>
<proteinExistence type="inferred from homology"/>
<dbReference type="GO" id="GO:0005783">
    <property type="term" value="C:endoplasmic reticulum"/>
    <property type="evidence" value="ECO:0007669"/>
    <property type="project" value="TreeGrafter"/>
</dbReference>
<comment type="subcellular location">
    <subcellularLocation>
        <location evidence="1">Endomembrane system</location>
        <topology evidence="1">Multi-pass membrane protein</topology>
    </subcellularLocation>
</comment>
<sequence length="327" mass="36371">MLKNGSKMLYERRTLYSDRPSPSTITISPRALRRTLLSGLLITGFSMAEFAYVLPITSQAIHPWIEYTITSLTYGLSILLWFRLILIDPGRLPRSCPRGFQLDNAESDTEAPARPRTGVIFQAAGIVFETSTCAVCSLTLPPETDHCEETDECVVALDHYCPWVGLPIGLRNMLPFVVSLSVLCIHSVWCFSLATVALIHANNINEIGIAGACLLGSFFGGAFTGGMCGWTLYDIFRDKSPRLYSLCNQQSKKKINDSKSTDADQCLSNLVESLNNSIKNKMKWLKHTGLRRLIFGSYMPVLYCLPPEQAEQQAWAWTIVLCGTSQL</sequence>
<accession>E1F1G7</accession>
<dbReference type="GO" id="GO:0005794">
    <property type="term" value="C:Golgi apparatus"/>
    <property type="evidence" value="ECO:0007669"/>
    <property type="project" value="TreeGrafter"/>
</dbReference>
<evidence type="ECO:0000256" key="10">
    <source>
        <dbReference type="RuleBase" id="RU079119"/>
    </source>
</evidence>
<comment type="catalytic activity">
    <reaction evidence="9 10">
        <text>L-cysteinyl-[protein] + hexadecanoyl-CoA = S-hexadecanoyl-L-cysteinyl-[protein] + CoA</text>
        <dbReference type="Rhea" id="RHEA:36683"/>
        <dbReference type="Rhea" id="RHEA-COMP:10131"/>
        <dbReference type="Rhea" id="RHEA-COMP:11032"/>
        <dbReference type="ChEBI" id="CHEBI:29950"/>
        <dbReference type="ChEBI" id="CHEBI:57287"/>
        <dbReference type="ChEBI" id="CHEBI:57379"/>
        <dbReference type="ChEBI" id="CHEBI:74151"/>
        <dbReference type="EC" id="2.3.1.225"/>
    </reaction>
</comment>
<keyword evidence="4 10" id="KW-1133">Transmembrane helix</keyword>